<dbReference type="Proteomes" id="UP000295351">
    <property type="component" value="Unassembled WGS sequence"/>
</dbReference>
<accession>A0A4R2D055</accession>
<evidence type="ECO:0000313" key="4">
    <source>
        <dbReference type="Proteomes" id="UP000295351"/>
    </source>
</evidence>
<dbReference type="CDD" id="cd01066">
    <property type="entry name" value="APP_MetAP"/>
    <property type="match status" value="1"/>
</dbReference>
<comment type="caution">
    <text evidence="3">The sequence shown here is derived from an EMBL/GenBank/DDBJ whole genome shotgun (WGS) entry which is preliminary data.</text>
</comment>
<dbReference type="InterPro" id="IPR050659">
    <property type="entry name" value="Peptidase_M24B"/>
</dbReference>
<gene>
    <name evidence="3" type="ORF">EV665_108224</name>
</gene>
<proteinExistence type="predicted"/>
<dbReference type="RefSeq" id="WP_133034775.1">
    <property type="nucleotide sequence ID" value="NZ_BAABEI010000003.1"/>
</dbReference>
<dbReference type="SUPFAM" id="SSF55920">
    <property type="entry name" value="Creatinase/aminopeptidase"/>
    <property type="match status" value="1"/>
</dbReference>
<organism evidence="3 4">
    <name type="scientific">Shinella granuli</name>
    <dbReference type="NCBI Taxonomy" id="323621"/>
    <lineage>
        <taxon>Bacteria</taxon>
        <taxon>Pseudomonadati</taxon>
        <taxon>Pseudomonadota</taxon>
        <taxon>Alphaproteobacteria</taxon>
        <taxon>Hyphomicrobiales</taxon>
        <taxon>Rhizobiaceae</taxon>
        <taxon>Shinella</taxon>
    </lineage>
</organism>
<name>A0A4R2D055_SHIGR</name>
<dbReference type="InterPro" id="IPR000587">
    <property type="entry name" value="Creatinase_N"/>
</dbReference>
<sequence length="383" mass="42149">MLTAFSLATYRDRQKKLLKRIKGKELDALIVNFPDNINYLTGFDSLGFLWYQALIISEKVQPALFFTRTSEMPCVHELSAIEESVFYNIATQDPLELVAKALIDAGHAKGRIGIETHAFTFSPDQFLRLQKYLPEATLIDASTAVAEERLIKSPQEIEYQRSAARMADYAMKRAFEAIRPGRSEVEIAGEIAMALGEAGSEYSAISPMVATGRRSTMTHAMPHRQVVSVGDVVIIELAGVCNRYHSILMRSVVVGSPSDRVKEVSDLLTESFHAAIDAAKPGLPVGGSNTACNKVLNRLDLAKTRVHRIGYSLGLAYPPTWLEAMMLDEADDHVFEPNMSFSMEPNLSLYDEGFGLKLGDTVLCSANGSKSLSELPPTLTILD</sequence>
<feature type="domain" description="Peptidase M24" evidence="1">
    <location>
        <begin position="161"/>
        <end position="364"/>
    </location>
</feature>
<feature type="domain" description="Creatinase N-terminal" evidence="2">
    <location>
        <begin position="13"/>
        <end position="151"/>
    </location>
</feature>
<dbReference type="Gene3D" id="3.90.230.10">
    <property type="entry name" value="Creatinase/methionine aminopeptidase superfamily"/>
    <property type="match status" value="1"/>
</dbReference>
<evidence type="ECO:0000313" key="3">
    <source>
        <dbReference type="EMBL" id="TCN45084.1"/>
    </source>
</evidence>
<dbReference type="Pfam" id="PF01321">
    <property type="entry name" value="Creatinase_N"/>
    <property type="match status" value="1"/>
</dbReference>
<dbReference type="InterPro" id="IPR029149">
    <property type="entry name" value="Creatin/AminoP/Spt16_N"/>
</dbReference>
<dbReference type="AlphaFoldDB" id="A0A4R2D055"/>
<dbReference type="InterPro" id="IPR036005">
    <property type="entry name" value="Creatinase/aminopeptidase-like"/>
</dbReference>
<evidence type="ECO:0000259" key="1">
    <source>
        <dbReference type="Pfam" id="PF00557"/>
    </source>
</evidence>
<reference evidence="3 4" key="1">
    <citation type="submission" date="2019-03" db="EMBL/GenBank/DDBJ databases">
        <title>Genomic Encyclopedia of Type Strains, Phase IV (KMG-IV): sequencing the most valuable type-strain genomes for metagenomic binning, comparative biology and taxonomic classification.</title>
        <authorList>
            <person name="Goeker M."/>
        </authorList>
    </citation>
    <scope>NUCLEOTIDE SEQUENCE [LARGE SCALE GENOMIC DNA]</scope>
    <source>
        <strain evidence="3 4">DSM 18401</strain>
    </source>
</reference>
<evidence type="ECO:0000259" key="2">
    <source>
        <dbReference type="Pfam" id="PF01321"/>
    </source>
</evidence>
<dbReference type="InterPro" id="IPR000994">
    <property type="entry name" value="Pept_M24"/>
</dbReference>
<dbReference type="Gene3D" id="3.40.350.10">
    <property type="entry name" value="Creatinase/prolidase N-terminal domain"/>
    <property type="match status" value="1"/>
</dbReference>
<dbReference type="PANTHER" id="PTHR46112:SF2">
    <property type="entry name" value="XAA-PRO AMINOPEPTIDASE P-RELATED"/>
    <property type="match status" value="1"/>
</dbReference>
<keyword evidence="4" id="KW-1185">Reference proteome</keyword>
<dbReference type="PANTHER" id="PTHR46112">
    <property type="entry name" value="AMINOPEPTIDASE"/>
    <property type="match status" value="1"/>
</dbReference>
<dbReference type="EMBL" id="SLVX01000008">
    <property type="protein sequence ID" value="TCN45084.1"/>
    <property type="molecule type" value="Genomic_DNA"/>
</dbReference>
<protein>
    <submittedName>
        <fullName evidence="3">Xaa-Pro dipeptidase</fullName>
    </submittedName>
</protein>
<dbReference type="SUPFAM" id="SSF53092">
    <property type="entry name" value="Creatinase/prolidase N-terminal domain"/>
    <property type="match status" value="1"/>
</dbReference>
<dbReference type="Pfam" id="PF00557">
    <property type="entry name" value="Peptidase_M24"/>
    <property type="match status" value="1"/>
</dbReference>